<dbReference type="GO" id="GO:0016757">
    <property type="term" value="F:glycosyltransferase activity"/>
    <property type="evidence" value="ECO:0007669"/>
    <property type="project" value="UniProtKB-KW"/>
</dbReference>
<dbReference type="PANTHER" id="PTHR47505">
    <property type="entry name" value="DNA UTILIZATION PROTEIN YHGH"/>
    <property type="match status" value="1"/>
</dbReference>
<evidence type="ECO:0000259" key="2">
    <source>
        <dbReference type="Pfam" id="PF18912"/>
    </source>
</evidence>
<protein>
    <submittedName>
        <fullName evidence="3">Putative amidophosphoribosyltransferase</fullName>
    </submittedName>
</protein>
<dbReference type="HOGENOM" id="CLU_054549_0_0_6"/>
<evidence type="ECO:0000256" key="1">
    <source>
        <dbReference type="ARBA" id="ARBA00008007"/>
    </source>
</evidence>
<dbReference type="InterPro" id="IPR051910">
    <property type="entry name" value="ComF/GntX_DNA_util-trans"/>
</dbReference>
<dbReference type="Proteomes" id="UP000031623">
    <property type="component" value="Chromosome"/>
</dbReference>
<organism evidence="3 4">
    <name type="scientific">Thioploca ingrica</name>
    <dbReference type="NCBI Taxonomy" id="40754"/>
    <lineage>
        <taxon>Bacteria</taxon>
        <taxon>Pseudomonadati</taxon>
        <taxon>Pseudomonadota</taxon>
        <taxon>Gammaproteobacteria</taxon>
        <taxon>Thiotrichales</taxon>
        <taxon>Thiotrichaceae</taxon>
        <taxon>Thioploca</taxon>
    </lineage>
</organism>
<proteinExistence type="inferred from homology"/>
<dbReference type="InterPro" id="IPR029057">
    <property type="entry name" value="PRTase-like"/>
</dbReference>
<sequence length="238" mass="26747">MEFNFKKIGLVQLIDWFSQLNQQLLPQSCFLCGDTSIQPLCAPCLADLPNQVTRCSCCAKPWSEVALCDECQSQPPPYTHTQTIFSYTYPVGQLIIAAKFQQNLVILKFLGELMGQRLIIQPRPQILIPVPLHLSRLRQRGYNQSLELAKVIAKHTGIPIAFQACKRIRNTLPQTSLSGKQRQTNVKGAFKIIKLAPDWQHIALIDDVMTTGSTVAELAGIFKEAGIKRVDIWCCARR</sequence>
<accession>A0A090AD60</accession>
<evidence type="ECO:0000313" key="4">
    <source>
        <dbReference type="Proteomes" id="UP000031623"/>
    </source>
</evidence>
<evidence type="ECO:0000313" key="3">
    <source>
        <dbReference type="EMBL" id="BAP55758.1"/>
    </source>
</evidence>
<dbReference type="InterPro" id="IPR044005">
    <property type="entry name" value="DZR_2"/>
</dbReference>
<dbReference type="SUPFAM" id="SSF53271">
    <property type="entry name" value="PRTase-like"/>
    <property type="match status" value="1"/>
</dbReference>
<dbReference type="STRING" id="40754.THII_1461"/>
<comment type="similarity">
    <text evidence="1">Belongs to the ComF/GntX family.</text>
</comment>
<keyword evidence="3" id="KW-0328">Glycosyltransferase</keyword>
<dbReference type="OrthoDB" id="9793412at2"/>
<dbReference type="Pfam" id="PF18912">
    <property type="entry name" value="DZR_2"/>
    <property type="match status" value="1"/>
</dbReference>
<reference evidence="3" key="1">
    <citation type="journal article" date="2014" name="ISME J.">
        <title>Ecophysiology of Thioploca ingrica as revealed by the complete genome sequence supplemented with proteomic evidence.</title>
        <authorList>
            <person name="Kojima H."/>
            <person name="Ogura Y."/>
            <person name="Yamamoto N."/>
            <person name="Togashi T."/>
            <person name="Mori H."/>
            <person name="Watanabe T."/>
            <person name="Nemoto F."/>
            <person name="Kurokawa K."/>
            <person name="Hayashi T."/>
            <person name="Fukui M."/>
        </authorList>
    </citation>
    <scope>NUCLEOTIDE SEQUENCE [LARGE SCALE GENOMIC DNA]</scope>
</reference>
<dbReference type="InterPro" id="IPR000836">
    <property type="entry name" value="PRTase_dom"/>
</dbReference>
<keyword evidence="4" id="KW-1185">Reference proteome</keyword>
<dbReference type="EMBL" id="AP014633">
    <property type="protein sequence ID" value="BAP55758.1"/>
    <property type="molecule type" value="Genomic_DNA"/>
</dbReference>
<dbReference type="AlphaFoldDB" id="A0A090AD60"/>
<dbReference type="KEGG" id="tig:THII_1461"/>
<keyword evidence="3" id="KW-0808">Transferase</keyword>
<gene>
    <name evidence="3" type="ORF">THII_1461</name>
</gene>
<name>A0A090AD60_9GAMM</name>
<dbReference type="Gene3D" id="3.40.50.2020">
    <property type="match status" value="1"/>
</dbReference>
<feature type="domain" description="Double zinc ribbon" evidence="2">
    <location>
        <begin position="23"/>
        <end position="72"/>
    </location>
</feature>
<dbReference type="CDD" id="cd06223">
    <property type="entry name" value="PRTases_typeI"/>
    <property type="match status" value="1"/>
</dbReference>
<dbReference type="PANTHER" id="PTHR47505:SF1">
    <property type="entry name" value="DNA UTILIZATION PROTEIN YHGH"/>
    <property type="match status" value="1"/>
</dbReference>